<dbReference type="PANTHER" id="PTHR30213:SF0">
    <property type="entry name" value="UPF0761 MEMBRANE PROTEIN YIHY"/>
    <property type="match status" value="1"/>
</dbReference>
<evidence type="ECO:0000256" key="2">
    <source>
        <dbReference type="ARBA" id="ARBA00022475"/>
    </source>
</evidence>
<evidence type="ECO:0000256" key="7">
    <source>
        <dbReference type="SAM" id="Phobius"/>
    </source>
</evidence>
<feature type="transmembrane region" description="Helical" evidence="7">
    <location>
        <begin position="155"/>
        <end position="176"/>
    </location>
</feature>
<dbReference type="Pfam" id="PF03631">
    <property type="entry name" value="Virul_fac_BrkB"/>
    <property type="match status" value="1"/>
</dbReference>
<accession>A0A7X0D540</accession>
<dbReference type="EMBL" id="JACHDS010000001">
    <property type="protein sequence ID" value="MBB6171351.1"/>
    <property type="molecule type" value="Genomic_DNA"/>
</dbReference>
<evidence type="ECO:0000256" key="5">
    <source>
        <dbReference type="ARBA" id="ARBA00023136"/>
    </source>
</evidence>
<feature type="transmembrane region" description="Helical" evidence="7">
    <location>
        <begin position="107"/>
        <end position="126"/>
    </location>
</feature>
<evidence type="ECO:0000256" key="4">
    <source>
        <dbReference type="ARBA" id="ARBA00022989"/>
    </source>
</evidence>
<keyword evidence="9" id="KW-1185">Reference proteome</keyword>
<proteinExistence type="predicted"/>
<evidence type="ECO:0000313" key="8">
    <source>
        <dbReference type="EMBL" id="MBB6171351.1"/>
    </source>
</evidence>
<keyword evidence="2" id="KW-1003">Cell membrane</keyword>
<feature type="compositionally biased region" description="Low complexity" evidence="6">
    <location>
        <begin position="379"/>
        <end position="388"/>
    </location>
</feature>
<feature type="transmembrane region" description="Helical" evidence="7">
    <location>
        <begin position="38"/>
        <end position="61"/>
    </location>
</feature>
<protein>
    <submittedName>
        <fullName evidence="8">Membrane protein</fullName>
    </submittedName>
</protein>
<feature type="compositionally biased region" description="Polar residues" evidence="6">
    <location>
        <begin position="410"/>
        <end position="421"/>
    </location>
</feature>
<dbReference type="InterPro" id="IPR017039">
    <property type="entry name" value="Virul_fac_BrkB"/>
</dbReference>
<name>A0A7X0D540_9ACTN</name>
<dbReference type="AlphaFoldDB" id="A0A7X0D540"/>
<dbReference type="Proteomes" id="UP000546642">
    <property type="component" value="Unassembled WGS sequence"/>
</dbReference>
<feature type="region of interest" description="Disordered" evidence="6">
    <location>
        <begin position="324"/>
        <end position="430"/>
    </location>
</feature>
<keyword evidence="4 7" id="KW-1133">Transmembrane helix</keyword>
<evidence type="ECO:0000256" key="1">
    <source>
        <dbReference type="ARBA" id="ARBA00004651"/>
    </source>
</evidence>
<keyword evidence="5 7" id="KW-0472">Membrane</keyword>
<dbReference type="PANTHER" id="PTHR30213">
    <property type="entry name" value="INNER MEMBRANE PROTEIN YHJD"/>
    <property type="match status" value="1"/>
</dbReference>
<dbReference type="GO" id="GO:0005886">
    <property type="term" value="C:plasma membrane"/>
    <property type="evidence" value="ECO:0007669"/>
    <property type="project" value="UniProtKB-SubCell"/>
</dbReference>
<comment type="subcellular location">
    <subcellularLocation>
        <location evidence="1">Cell membrane</location>
        <topology evidence="1">Multi-pass membrane protein</topology>
    </subcellularLocation>
</comment>
<feature type="transmembrane region" description="Helical" evidence="7">
    <location>
        <begin position="260"/>
        <end position="286"/>
    </location>
</feature>
<sequence>MWERIWRAVDEALSRHPRLSDLVLLIARTGRSATRTRLVGLSAESAFFALLSLPALLLGLVGTLGHLGAVLGTRTVLDIRAWILDLAAKALTGEVVDTVVVPLIDDFLRGAQANVLSLTFLVSLWWGSRAMRVYIEAITIAYGLEGLRGYVRQRALAFVAYLGGLLFALIVLPVLVAGPNLVQDLLPVTAGRLNVAYWPVVGGVSAAAVALLYVLAVPVRTPLWRHLPGAVVATLGLMLGSALLRVYLDRSFGEVTIYGSLAAPIAILAWLWVVSMAVLAGSLLNAEIDSMWPTSRTAEARAEIAARRYARATRLVERHEEALRRVGEAGGAPDGGEERERAAGAGGREAPEDTGSQAEQPGRARPEADAPDGAPPPSGAGSAATGGERAPEEGPGEPEGPASGPDGTADGTNESRGTSSPGEREPRDPA</sequence>
<evidence type="ECO:0000313" key="9">
    <source>
        <dbReference type="Proteomes" id="UP000546642"/>
    </source>
</evidence>
<organism evidence="8 9">
    <name type="scientific">Nocardiopsis mwathae</name>
    <dbReference type="NCBI Taxonomy" id="1472723"/>
    <lineage>
        <taxon>Bacteria</taxon>
        <taxon>Bacillati</taxon>
        <taxon>Actinomycetota</taxon>
        <taxon>Actinomycetes</taxon>
        <taxon>Streptosporangiales</taxon>
        <taxon>Nocardiopsidaceae</taxon>
        <taxon>Nocardiopsis</taxon>
    </lineage>
</organism>
<feature type="transmembrane region" description="Helical" evidence="7">
    <location>
        <begin position="196"/>
        <end position="215"/>
    </location>
</feature>
<reference evidence="8 9" key="1">
    <citation type="submission" date="2020-08" db="EMBL/GenBank/DDBJ databases">
        <title>Sequencing the genomes of 1000 actinobacteria strains.</title>
        <authorList>
            <person name="Klenk H.-P."/>
        </authorList>
    </citation>
    <scope>NUCLEOTIDE SEQUENCE [LARGE SCALE GENOMIC DNA]</scope>
    <source>
        <strain evidence="8 9">DSM 46659</strain>
    </source>
</reference>
<evidence type="ECO:0000256" key="6">
    <source>
        <dbReference type="SAM" id="MobiDB-lite"/>
    </source>
</evidence>
<keyword evidence="3 7" id="KW-0812">Transmembrane</keyword>
<feature type="transmembrane region" description="Helical" evidence="7">
    <location>
        <begin position="227"/>
        <end position="248"/>
    </location>
</feature>
<evidence type="ECO:0000256" key="3">
    <source>
        <dbReference type="ARBA" id="ARBA00022692"/>
    </source>
</evidence>
<comment type="caution">
    <text evidence="8">The sequence shown here is derived from an EMBL/GenBank/DDBJ whole genome shotgun (WGS) entry which is preliminary data.</text>
</comment>
<gene>
    <name evidence="8" type="ORF">HNR23_001411</name>
</gene>